<feature type="transmembrane region" description="Helical" evidence="1">
    <location>
        <begin position="256"/>
        <end position="275"/>
    </location>
</feature>
<protein>
    <submittedName>
        <fullName evidence="2">Uncharacterized protein</fullName>
    </submittedName>
</protein>
<keyword evidence="1" id="KW-0472">Membrane</keyword>
<accession>A0A3M8H9X8</accession>
<feature type="transmembrane region" description="Helical" evidence="1">
    <location>
        <begin position="163"/>
        <end position="184"/>
    </location>
</feature>
<keyword evidence="1" id="KW-1133">Transmembrane helix</keyword>
<sequence length="285" mass="33293">MEMNDLQQLWKKELDGNIHLSTETKEEIVRKIINENIEQTSKRNWGYPIVLTTFFAGLAFFFILFKENRVNFTNATVQSENYLSNIFLHLDATFYWFIGLIILECLALLLTITVLLKTERWREKKGIHYIRGFSKKLIIRWFVGGSLLLGIGSFTIVSQSLEAIKFLIVLFVLLNNCLLLLWSIRHKHLPNCPHCGHQISKKGRFKNSLGSFRTQCYHCGEQIFQSKKSRNILPFFVPFLSFYSLGMLGIPFQLIGFPFTLVAIFHIFYISNFTISFTKEDEPLW</sequence>
<dbReference type="Proteomes" id="UP000279909">
    <property type="component" value="Unassembled WGS sequence"/>
</dbReference>
<feature type="transmembrane region" description="Helical" evidence="1">
    <location>
        <begin position="94"/>
        <end position="116"/>
    </location>
</feature>
<feature type="transmembrane region" description="Helical" evidence="1">
    <location>
        <begin position="45"/>
        <end position="65"/>
    </location>
</feature>
<evidence type="ECO:0000313" key="3">
    <source>
        <dbReference type="Proteomes" id="UP000279909"/>
    </source>
</evidence>
<name>A0A3M8H9X8_9BACI</name>
<evidence type="ECO:0000256" key="1">
    <source>
        <dbReference type="SAM" id="Phobius"/>
    </source>
</evidence>
<keyword evidence="3" id="KW-1185">Reference proteome</keyword>
<reference evidence="2 3" key="1">
    <citation type="journal article" date="2014" name="Int. J. Syst. Evol. Microbiol.">
        <title>Lysinibacillus halotolerans sp. nov., isolated from saline-alkaline soil.</title>
        <authorList>
            <person name="Kong D."/>
            <person name="Wang Y."/>
            <person name="Zhao B."/>
            <person name="Li Y."/>
            <person name="Song J."/>
            <person name="Zhai Y."/>
            <person name="Zhang C."/>
            <person name="Wang H."/>
            <person name="Chen X."/>
            <person name="Zhao B."/>
            <person name="Ruan Z."/>
        </authorList>
    </citation>
    <scope>NUCLEOTIDE SEQUENCE [LARGE SCALE GENOMIC DNA]</scope>
    <source>
        <strain evidence="2 3">MCCC 1A12703</strain>
    </source>
</reference>
<keyword evidence="1" id="KW-0812">Transmembrane</keyword>
<dbReference type="AlphaFoldDB" id="A0A3M8H9X8"/>
<feature type="transmembrane region" description="Helical" evidence="1">
    <location>
        <begin position="232"/>
        <end position="250"/>
    </location>
</feature>
<comment type="caution">
    <text evidence="2">The sequence shown here is derived from an EMBL/GenBank/DDBJ whole genome shotgun (WGS) entry which is preliminary data.</text>
</comment>
<dbReference type="EMBL" id="RHLQ01000017">
    <property type="protein sequence ID" value="RNC99233.1"/>
    <property type="molecule type" value="Genomic_DNA"/>
</dbReference>
<organism evidence="2 3">
    <name type="scientific">Lysinibacillus halotolerans</name>
    <dbReference type="NCBI Taxonomy" id="1368476"/>
    <lineage>
        <taxon>Bacteria</taxon>
        <taxon>Bacillati</taxon>
        <taxon>Bacillota</taxon>
        <taxon>Bacilli</taxon>
        <taxon>Bacillales</taxon>
        <taxon>Bacillaceae</taxon>
        <taxon>Lysinibacillus</taxon>
    </lineage>
</organism>
<proteinExistence type="predicted"/>
<dbReference type="RefSeq" id="WP_122971890.1">
    <property type="nucleotide sequence ID" value="NZ_RHLQ01000017.1"/>
</dbReference>
<gene>
    <name evidence="2" type="ORF">EC501_08675</name>
</gene>
<dbReference type="OrthoDB" id="2735920at2"/>
<evidence type="ECO:0000313" key="2">
    <source>
        <dbReference type="EMBL" id="RNC99233.1"/>
    </source>
</evidence>
<feature type="transmembrane region" description="Helical" evidence="1">
    <location>
        <begin position="137"/>
        <end position="157"/>
    </location>
</feature>